<organism evidence="2 3">
    <name type="scientific">Zingiber officinale</name>
    <name type="common">Ginger</name>
    <name type="synonym">Amomum zingiber</name>
    <dbReference type="NCBI Taxonomy" id="94328"/>
    <lineage>
        <taxon>Eukaryota</taxon>
        <taxon>Viridiplantae</taxon>
        <taxon>Streptophyta</taxon>
        <taxon>Embryophyta</taxon>
        <taxon>Tracheophyta</taxon>
        <taxon>Spermatophyta</taxon>
        <taxon>Magnoliopsida</taxon>
        <taxon>Liliopsida</taxon>
        <taxon>Zingiberales</taxon>
        <taxon>Zingiberaceae</taxon>
        <taxon>Zingiber</taxon>
    </lineage>
</organism>
<keyword evidence="1" id="KW-1133">Transmembrane helix</keyword>
<keyword evidence="1" id="KW-0812">Transmembrane</keyword>
<comment type="caution">
    <text evidence="2">The sequence shown here is derived from an EMBL/GenBank/DDBJ whole genome shotgun (WGS) entry which is preliminary data.</text>
</comment>
<name>A0A8J5HSW5_ZINOF</name>
<dbReference type="PANTHER" id="PTHR33344">
    <property type="entry name" value="OS02G0761600 PROTEIN"/>
    <property type="match status" value="1"/>
</dbReference>
<evidence type="ECO:0000313" key="2">
    <source>
        <dbReference type="EMBL" id="KAG6533033.1"/>
    </source>
</evidence>
<keyword evidence="3" id="KW-1185">Reference proteome</keyword>
<dbReference type="PANTHER" id="PTHR33344:SF1">
    <property type="entry name" value="OS06G0214100 PROTEIN"/>
    <property type="match status" value="1"/>
</dbReference>
<dbReference type="Proteomes" id="UP000734854">
    <property type="component" value="Unassembled WGS sequence"/>
</dbReference>
<proteinExistence type="predicted"/>
<accession>A0A8J5HSW5</accession>
<evidence type="ECO:0000313" key="3">
    <source>
        <dbReference type="Proteomes" id="UP000734854"/>
    </source>
</evidence>
<dbReference type="EMBL" id="JACMSC010000002">
    <property type="protein sequence ID" value="KAG6533033.1"/>
    <property type="molecule type" value="Genomic_DNA"/>
</dbReference>
<gene>
    <name evidence="2" type="ORF">ZIOFF_006893</name>
</gene>
<protein>
    <submittedName>
        <fullName evidence="2">Uncharacterized protein</fullName>
    </submittedName>
</protein>
<sequence length="269" mass="30393">MARVSAVEWARGGGGCCCSFKRIAFMICCVNLVAALLVVRSLYTSFFFPPSSGISGNSLADQIMRTEESIRIRGEMEPLALVSAVRSQVRKLKKKLSGDQKRGLIQLPQPVMYKFAYEILERLQGLHNTNTFMHGQLNPLDFGELKIRKCYALEIDFFGDKRTDGWVDADCVMVSHSTLKFTSAVNLWRIQKLEVVRKEASSKSSNSSIRYQEAMWFIEMLKQALVTNWHVLMEGIGFWIAANVMNTEHDDKPENETDIAVGHLTFAVL</sequence>
<reference evidence="2 3" key="1">
    <citation type="submission" date="2020-08" db="EMBL/GenBank/DDBJ databases">
        <title>Plant Genome Project.</title>
        <authorList>
            <person name="Zhang R.-G."/>
        </authorList>
    </citation>
    <scope>NUCLEOTIDE SEQUENCE [LARGE SCALE GENOMIC DNA]</scope>
    <source>
        <tissue evidence="2">Rhizome</tissue>
    </source>
</reference>
<keyword evidence="1" id="KW-0472">Membrane</keyword>
<feature type="transmembrane region" description="Helical" evidence="1">
    <location>
        <begin position="23"/>
        <end position="43"/>
    </location>
</feature>
<dbReference type="AlphaFoldDB" id="A0A8J5HSW5"/>
<evidence type="ECO:0000256" key="1">
    <source>
        <dbReference type="SAM" id="Phobius"/>
    </source>
</evidence>